<proteinExistence type="predicted"/>
<feature type="chain" id="PRO_5035933309" evidence="1">
    <location>
        <begin position="23"/>
        <end position="114"/>
    </location>
</feature>
<protein>
    <submittedName>
        <fullName evidence="2">Uncharacterized protein</fullName>
    </submittedName>
</protein>
<accession>A0A8S3IGY0</accession>
<name>A0A8S3IGY0_9BILA</name>
<keyword evidence="1" id="KW-0732">Signal</keyword>
<gene>
    <name evidence="2" type="ORF">GIL414_LOCUS74951</name>
</gene>
<reference evidence="2" key="1">
    <citation type="submission" date="2021-02" db="EMBL/GenBank/DDBJ databases">
        <authorList>
            <person name="Nowell W R."/>
        </authorList>
    </citation>
    <scope>NUCLEOTIDE SEQUENCE</scope>
</reference>
<sequence length="114" mass="13493">MYYHHLFYLIALFFLLPPLVELLSINTDVLIVPKNAQRGFVLLEETKPSRFNEFTQCLQQSRELNIDIDTKYGDLILNKTIRNKNFKQQQQLLCTINRNQVKKIVVIFLYSTLT</sequence>
<dbReference type="Proteomes" id="UP000681720">
    <property type="component" value="Unassembled WGS sequence"/>
</dbReference>
<evidence type="ECO:0000313" key="2">
    <source>
        <dbReference type="EMBL" id="CAF5196139.1"/>
    </source>
</evidence>
<comment type="caution">
    <text evidence="2">The sequence shown here is derived from an EMBL/GenBank/DDBJ whole genome shotgun (WGS) entry which is preliminary data.</text>
</comment>
<organism evidence="2 3">
    <name type="scientific">Rotaria magnacalcarata</name>
    <dbReference type="NCBI Taxonomy" id="392030"/>
    <lineage>
        <taxon>Eukaryota</taxon>
        <taxon>Metazoa</taxon>
        <taxon>Spiralia</taxon>
        <taxon>Gnathifera</taxon>
        <taxon>Rotifera</taxon>
        <taxon>Eurotatoria</taxon>
        <taxon>Bdelloidea</taxon>
        <taxon>Philodinida</taxon>
        <taxon>Philodinidae</taxon>
        <taxon>Rotaria</taxon>
    </lineage>
</organism>
<evidence type="ECO:0000313" key="3">
    <source>
        <dbReference type="Proteomes" id="UP000681720"/>
    </source>
</evidence>
<evidence type="ECO:0000256" key="1">
    <source>
        <dbReference type="SAM" id="SignalP"/>
    </source>
</evidence>
<dbReference type="EMBL" id="CAJOBJ010341970">
    <property type="protein sequence ID" value="CAF5196139.1"/>
    <property type="molecule type" value="Genomic_DNA"/>
</dbReference>
<feature type="signal peptide" evidence="1">
    <location>
        <begin position="1"/>
        <end position="22"/>
    </location>
</feature>
<dbReference type="AlphaFoldDB" id="A0A8S3IGY0"/>